<dbReference type="RefSeq" id="WP_301724035.1">
    <property type="nucleotide sequence ID" value="NZ_JAUJWV010000001.1"/>
</dbReference>
<keyword evidence="1" id="KW-0812">Transmembrane</keyword>
<feature type="domain" description="Regulatory protein YycH-like" evidence="2">
    <location>
        <begin position="35"/>
        <end position="255"/>
    </location>
</feature>
<comment type="caution">
    <text evidence="3">The sequence shown here is derived from an EMBL/GenBank/DDBJ whole genome shotgun (WGS) entry which is preliminary data.</text>
</comment>
<sequence length="270" mass="30807">MDWSKTKTIFIIVFSILNVFLYSLYLDRYTEAEKVEILGNESSSTEEKLKEDGISYGKLPETVEPQPYINAKMKKFGSNELPNGDGQERVIGEHLLRVDFAKPKPLGEEISAETLTAFVEENAYQGKEYVFWEIVGAENKAVFFQKVNDKTLYYSDNGQVMVYWNDKGQVTYFEQKIYEDVGLGEQPKQLIPPIQAIYTLYQRGILPANTTIDFAEIGYSVYVQVSENDRMFLPTWRISATLADGTKEEYFINAVNNGVIELGKEEDAAK</sequence>
<feature type="transmembrane region" description="Helical" evidence="1">
    <location>
        <begin position="6"/>
        <end position="25"/>
    </location>
</feature>
<keyword evidence="1" id="KW-0472">Membrane</keyword>
<evidence type="ECO:0000259" key="2">
    <source>
        <dbReference type="Pfam" id="PF09648"/>
    </source>
</evidence>
<keyword evidence="1" id="KW-1133">Transmembrane helix</keyword>
<evidence type="ECO:0000256" key="1">
    <source>
        <dbReference type="SAM" id="Phobius"/>
    </source>
</evidence>
<organism evidence="3 4">
    <name type="scientific">Planococcus shixiaomingii</name>
    <dbReference type="NCBI Taxonomy" id="3058393"/>
    <lineage>
        <taxon>Bacteria</taxon>
        <taxon>Bacillati</taxon>
        <taxon>Bacillota</taxon>
        <taxon>Bacilli</taxon>
        <taxon>Bacillales</taxon>
        <taxon>Caryophanaceae</taxon>
        <taxon>Planococcus</taxon>
    </lineage>
</organism>
<dbReference type="EMBL" id="JAUJWV010000001">
    <property type="protein sequence ID" value="MDN7242563.1"/>
    <property type="molecule type" value="Genomic_DNA"/>
</dbReference>
<evidence type="ECO:0000313" key="4">
    <source>
        <dbReference type="Proteomes" id="UP001172055"/>
    </source>
</evidence>
<reference evidence="3 4" key="1">
    <citation type="submission" date="2023-06" db="EMBL/GenBank/DDBJ databases">
        <title>Novel species in genus Planococcus.</title>
        <authorList>
            <person name="Ning S."/>
        </authorList>
    </citation>
    <scope>NUCLEOTIDE SEQUENCE [LARGE SCALE GENOMIC DNA]</scope>
    <source>
        <strain evidence="3 4">N028</strain>
    </source>
</reference>
<accession>A0ABT8N3U8</accession>
<protein>
    <submittedName>
        <fullName evidence="3">Two-component system regulatory protein YycI</fullName>
    </submittedName>
</protein>
<evidence type="ECO:0000313" key="3">
    <source>
        <dbReference type="EMBL" id="MDN7242563.1"/>
    </source>
</evidence>
<name>A0ABT8N3U8_9BACL</name>
<dbReference type="Gene3D" id="2.40.128.690">
    <property type="entry name" value="YycH protein, domain 3-like"/>
    <property type="match status" value="1"/>
</dbReference>
<gene>
    <name evidence="3" type="primary">yycI</name>
    <name evidence="3" type="ORF">QWY14_12175</name>
</gene>
<dbReference type="Proteomes" id="UP001172055">
    <property type="component" value="Unassembled WGS sequence"/>
</dbReference>
<dbReference type="InterPro" id="IPR018604">
    <property type="entry name" value="YycI-like"/>
</dbReference>
<keyword evidence="4" id="KW-1185">Reference proteome</keyword>
<proteinExistence type="predicted"/>
<dbReference type="Pfam" id="PF09648">
    <property type="entry name" value="YycI"/>
    <property type="match status" value="1"/>
</dbReference>